<comment type="caution">
    <text evidence="2">The sequence shown here is derived from an EMBL/GenBank/DDBJ whole genome shotgun (WGS) entry which is preliminary data.</text>
</comment>
<evidence type="ECO:0000256" key="1">
    <source>
        <dbReference type="SAM" id="MobiDB-lite"/>
    </source>
</evidence>
<sequence>MRSQYLVPEHNIASNTQSSSSRTPFLIDESAESVFERSSTSANLPEVGKDSSFGPDFGASKTGDILAEFDFDTFLNDGDDKSTFNIDLNQVKVAPFKPN</sequence>
<reference evidence="2" key="1">
    <citation type="submission" date="2022-12" db="EMBL/GenBank/DDBJ databases">
        <authorList>
            <person name="Petersen C."/>
        </authorList>
    </citation>
    <scope>NUCLEOTIDE SEQUENCE</scope>
    <source>
        <strain evidence="2">IBT 16125</strain>
    </source>
</reference>
<dbReference type="Proteomes" id="UP001213681">
    <property type="component" value="Unassembled WGS sequence"/>
</dbReference>
<dbReference type="RefSeq" id="XP_056771112.1">
    <property type="nucleotide sequence ID" value="XM_056907005.1"/>
</dbReference>
<gene>
    <name evidence="2" type="ORF">N7458_003622</name>
</gene>
<dbReference type="AlphaFoldDB" id="A0AAD6G7X7"/>
<organism evidence="2 3">
    <name type="scientific">Penicillium daleae</name>
    <dbReference type="NCBI Taxonomy" id="63821"/>
    <lineage>
        <taxon>Eukaryota</taxon>
        <taxon>Fungi</taxon>
        <taxon>Dikarya</taxon>
        <taxon>Ascomycota</taxon>
        <taxon>Pezizomycotina</taxon>
        <taxon>Eurotiomycetes</taxon>
        <taxon>Eurotiomycetidae</taxon>
        <taxon>Eurotiales</taxon>
        <taxon>Aspergillaceae</taxon>
        <taxon>Penicillium</taxon>
    </lineage>
</organism>
<dbReference type="EMBL" id="JAPVEA010000002">
    <property type="protein sequence ID" value="KAJ5462070.1"/>
    <property type="molecule type" value="Genomic_DNA"/>
</dbReference>
<keyword evidence="3" id="KW-1185">Reference proteome</keyword>
<accession>A0AAD6G7X7</accession>
<evidence type="ECO:0000313" key="3">
    <source>
        <dbReference type="Proteomes" id="UP001213681"/>
    </source>
</evidence>
<feature type="compositionally biased region" description="Polar residues" evidence="1">
    <location>
        <begin position="12"/>
        <end position="23"/>
    </location>
</feature>
<feature type="region of interest" description="Disordered" evidence="1">
    <location>
        <begin position="1"/>
        <end position="24"/>
    </location>
</feature>
<reference evidence="2" key="2">
    <citation type="journal article" date="2023" name="IMA Fungus">
        <title>Comparative genomic study of the Penicillium genus elucidates a diverse pangenome and 15 lateral gene transfer events.</title>
        <authorList>
            <person name="Petersen C."/>
            <person name="Sorensen T."/>
            <person name="Nielsen M.R."/>
            <person name="Sondergaard T.E."/>
            <person name="Sorensen J.L."/>
            <person name="Fitzpatrick D.A."/>
            <person name="Frisvad J.C."/>
            <person name="Nielsen K.L."/>
        </authorList>
    </citation>
    <scope>NUCLEOTIDE SEQUENCE</scope>
    <source>
        <strain evidence="2">IBT 16125</strain>
    </source>
</reference>
<dbReference type="GeneID" id="81597248"/>
<protein>
    <submittedName>
        <fullName evidence="2">Uncharacterized protein</fullName>
    </submittedName>
</protein>
<evidence type="ECO:0000313" key="2">
    <source>
        <dbReference type="EMBL" id="KAJ5462070.1"/>
    </source>
</evidence>
<name>A0AAD6G7X7_9EURO</name>
<proteinExistence type="predicted"/>